<protein>
    <recommendedName>
        <fullName evidence="7">SAM-dependent MTase RsmB/NOP-type domain-containing protein</fullName>
    </recommendedName>
</protein>
<dbReference type="InterPro" id="IPR018314">
    <property type="entry name" value="RsmB/NOL1/NOP2-like_CS"/>
</dbReference>
<feature type="non-terminal residue" evidence="8">
    <location>
        <position position="135"/>
    </location>
</feature>
<evidence type="ECO:0000256" key="4">
    <source>
        <dbReference type="ARBA" id="ARBA00022691"/>
    </source>
</evidence>
<keyword evidence="4 6" id="KW-0949">S-adenosyl-L-methionine</keyword>
<dbReference type="InterPro" id="IPR049560">
    <property type="entry name" value="MeTrfase_RsmB-F_NOP2_cat"/>
</dbReference>
<comment type="similarity">
    <text evidence="1 6">Belongs to the class I-like SAM-binding methyltransferase superfamily. RsmB/NOP family.</text>
</comment>
<keyword evidence="9" id="KW-1185">Reference proteome</keyword>
<dbReference type="Pfam" id="PF01189">
    <property type="entry name" value="Methyltr_RsmB-F"/>
    <property type="match status" value="1"/>
</dbReference>
<comment type="caution">
    <text evidence="6">Lacks conserved residue(s) required for the propagation of feature annotation.</text>
</comment>
<dbReference type="SUPFAM" id="SSF53335">
    <property type="entry name" value="S-adenosyl-L-methionine-dependent methyltransferases"/>
    <property type="match status" value="1"/>
</dbReference>
<keyword evidence="2 6" id="KW-0489">Methyltransferase</keyword>
<evidence type="ECO:0000256" key="5">
    <source>
        <dbReference type="ARBA" id="ARBA00022884"/>
    </source>
</evidence>
<proteinExistence type="inferred from homology"/>
<evidence type="ECO:0000256" key="1">
    <source>
        <dbReference type="ARBA" id="ARBA00007494"/>
    </source>
</evidence>
<keyword evidence="5 6" id="KW-0694">RNA-binding</keyword>
<evidence type="ECO:0000256" key="3">
    <source>
        <dbReference type="ARBA" id="ARBA00022679"/>
    </source>
</evidence>
<feature type="domain" description="SAM-dependent MTase RsmB/NOP-type" evidence="7">
    <location>
        <begin position="1"/>
        <end position="135"/>
    </location>
</feature>
<dbReference type="PANTHER" id="PTHR22808">
    <property type="entry name" value="NCL1 YEAST -RELATED NOL1/NOP2/FMU SUN DOMAIN-CONTAINING"/>
    <property type="match status" value="1"/>
</dbReference>
<accession>A0ABN7PKM5</accession>
<dbReference type="InterPro" id="IPR029063">
    <property type="entry name" value="SAM-dependent_MTases_sf"/>
</dbReference>
<feature type="active site" description="Nucleophile" evidence="6">
    <location>
        <position position="63"/>
    </location>
</feature>
<reference evidence="8" key="1">
    <citation type="submission" date="2021-03" db="EMBL/GenBank/DDBJ databases">
        <authorList>
            <person name="Tran Van P."/>
        </authorList>
    </citation>
    <scope>NUCLEOTIDE SEQUENCE</scope>
</reference>
<name>A0ABN7PKM5_TIMPD</name>
<dbReference type="PANTHER" id="PTHR22808:SF1">
    <property type="entry name" value="RNA CYTOSINE-C(5)-METHYLTRANSFERASE NSUN2-RELATED"/>
    <property type="match status" value="1"/>
</dbReference>
<evidence type="ECO:0000313" key="9">
    <source>
        <dbReference type="Proteomes" id="UP001153148"/>
    </source>
</evidence>
<comment type="caution">
    <text evidence="8">The sequence shown here is derived from an EMBL/GenBank/DDBJ whole genome shotgun (WGS) entry which is preliminary data.</text>
</comment>
<dbReference type="InterPro" id="IPR001678">
    <property type="entry name" value="MeTrfase_RsmB-F_NOP2_dom"/>
</dbReference>
<evidence type="ECO:0000259" key="7">
    <source>
        <dbReference type="PROSITE" id="PS51686"/>
    </source>
</evidence>
<evidence type="ECO:0000256" key="6">
    <source>
        <dbReference type="PROSITE-ProRule" id="PRU01023"/>
    </source>
</evidence>
<organism evidence="8 9">
    <name type="scientific">Timema podura</name>
    <name type="common">Walking stick</name>
    <dbReference type="NCBI Taxonomy" id="61482"/>
    <lineage>
        <taxon>Eukaryota</taxon>
        <taxon>Metazoa</taxon>
        <taxon>Ecdysozoa</taxon>
        <taxon>Arthropoda</taxon>
        <taxon>Hexapoda</taxon>
        <taxon>Insecta</taxon>
        <taxon>Pterygota</taxon>
        <taxon>Neoptera</taxon>
        <taxon>Polyneoptera</taxon>
        <taxon>Phasmatodea</taxon>
        <taxon>Timematodea</taxon>
        <taxon>Timematoidea</taxon>
        <taxon>Timematidae</taxon>
        <taxon>Timema</taxon>
    </lineage>
</organism>
<evidence type="ECO:0000256" key="2">
    <source>
        <dbReference type="ARBA" id="ARBA00022603"/>
    </source>
</evidence>
<evidence type="ECO:0000313" key="8">
    <source>
        <dbReference type="EMBL" id="CAG2065981.1"/>
    </source>
</evidence>
<dbReference type="Gene3D" id="3.40.50.150">
    <property type="entry name" value="Vaccinia Virus protein VP39"/>
    <property type="match status" value="1"/>
</dbReference>
<dbReference type="Proteomes" id="UP001153148">
    <property type="component" value="Unassembled WGS sequence"/>
</dbReference>
<keyword evidence="3 6" id="KW-0808">Transferase</keyword>
<dbReference type="PROSITE" id="PS51686">
    <property type="entry name" value="SAM_MT_RSMB_NOP"/>
    <property type="match status" value="1"/>
</dbReference>
<dbReference type="PRINTS" id="PR02008">
    <property type="entry name" value="RCMTFAMILY"/>
</dbReference>
<feature type="binding site" evidence="6">
    <location>
        <position position="10"/>
    </location>
    <ligand>
        <name>S-adenosyl-L-methionine</name>
        <dbReference type="ChEBI" id="CHEBI:59789"/>
    </ligand>
</feature>
<dbReference type="InterPro" id="IPR023267">
    <property type="entry name" value="RCMT"/>
</dbReference>
<sequence length="135" mass="15298">MIKFDRVLCDVPCSGDGTLRKNPDIWLKWNSANGNNLHGIQYRIVRRGVEILSVGGRLVYSTCSLNPLENEAVIHRLLTETEGALHLVEATPLLPGLKFSRGLSHWLPTSRDLVGYQQFEDVPDKYHTVVRPQMF</sequence>
<dbReference type="PROSITE" id="PS01153">
    <property type="entry name" value="NOL1_NOP2_SUN"/>
    <property type="match status" value="1"/>
</dbReference>
<dbReference type="EMBL" id="CAJPIN010048973">
    <property type="protein sequence ID" value="CAG2065981.1"/>
    <property type="molecule type" value="Genomic_DNA"/>
</dbReference>
<gene>
    <name evidence="8" type="ORF">TPAB3V08_LOCUS12924</name>
</gene>